<protein>
    <submittedName>
        <fullName evidence="1">Uncharacterized protein</fullName>
    </submittedName>
</protein>
<keyword evidence="2" id="KW-1185">Reference proteome</keyword>
<organism evidence="1 2">
    <name type="scientific">Brytella acorum</name>
    <dbReference type="NCBI Taxonomy" id="2959299"/>
    <lineage>
        <taxon>Bacteria</taxon>
        <taxon>Pseudomonadati</taxon>
        <taxon>Pseudomonadota</taxon>
        <taxon>Alphaproteobacteria</taxon>
        <taxon>Acetobacterales</taxon>
        <taxon>Acetobacteraceae</taxon>
        <taxon>Brytella</taxon>
    </lineage>
</organism>
<dbReference type="AlphaFoldDB" id="A0AA35VC25"/>
<reference evidence="1" key="1">
    <citation type="submission" date="2023-03" db="EMBL/GenBank/DDBJ databases">
        <authorList>
            <person name="Cleenwerck I."/>
        </authorList>
    </citation>
    <scope>NUCLEOTIDE SEQUENCE</scope>
    <source>
        <strain evidence="1">LMG 32879</strain>
    </source>
</reference>
<dbReference type="Proteomes" id="UP001176960">
    <property type="component" value="Unassembled WGS sequence"/>
</dbReference>
<sequence length="97" mass="11033">MTAEINERLAWTFGDPFYESPSKQSEAVPAAPLPVLTDLQKLQEALYLENSIFEEAVLWLEDHPDDQSAKDAIAISEMRLTQLERRLEKMRSDPEGA</sequence>
<proteinExistence type="predicted"/>
<comment type="caution">
    <text evidence="1">The sequence shown here is derived from an EMBL/GenBank/DDBJ whole genome shotgun (WGS) entry which is preliminary data.</text>
</comment>
<evidence type="ECO:0000313" key="1">
    <source>
        <dbReference type="EMBL" id="CAI9121478.1"/>
    </source>
</evidence>
<evidence type="ECO:0000313" key="2">
    <source>
        <dbReference type="Proteomes" id="UP001176960"/>
    </source>
</evidence>
<name>A0AA35VC25_9PROT</name>
<accession>A0AA35VC25</accession>
<dbReference type="RefSeq" id="WP_289843640.1">
    <property type="nucleotide sequence ID" value="NZ_CATKSH010000016.1"/>
</dbReference>
<dbReference type="EMBL" id="CATKSH010000016">
    <property type="protein sequence ID" value="CAI9121478.1"/>
    <property type="molecule type" value="Genomic_DNA"/>
</dbReference>
<gene>
    <name evidence="1" type="ORF">LMG32879_002325</name>
</gene>